<dbReference type="Pfam" id="PF04221">
    <property type="entry name" value="RelB"/>
    <property type="match status" value="1"/>
</dbReference>
<dbReference type="PANTHER" id="PTHR38781:SF1">
    <property type="entry name" value="ANTITOXIN DINJ-RELATED"/>
    <property type="match status" value="1"/>
</dbReference>
<dbReference type="InterPro" id="IPR007337">
    <property type="entry name" value="RelB/DinJ"/>
</dbReference>
<accession>A0A426DCD6</accession>
<evidence type="ECO:0000256" key="2">
    <source>
        <dbReference type="ARBA" id="ARBA00022649"/>
    </source>
</evidence>
<dbReference type="RefSeq" id="WP_125126309.1">
    <property type="nucleotide sequence ID" value="NZ_RHJS01000002.1"/>
</dbReference>
<name>A0A426DCD6_9FIRM</name>
<protein>
    <submittedName>
        <fullName evidence="3">Type II toxin-antitoxin system RelB/DinJ family antitoxin</fullName>
    </submittedName>
</protein>
<dbReference type="AlphaFoldDB" id="A0A426DCD6"/>
<keyword evidence="2" id="KW-1277">Toxin-antitoxin system</keyword>
<dbReference type="Proteomes" id="UP000274920">
    <property type="component" value="Unassembled WGS sequence"/>
</dbReference>
<comment type="caution">
    <text evidence="3">The sequence shown here is derived from an EMBL/GenBank/DDBJ whole genome shotgun (WGS) entry which is preliminary data.</text>
</comment>
<dbReference type="EMBL" id="RHJS01000002">
    <property type="protein sequence ID" value="RRK30487.1"/>
    <property type="molecule type" value="Genomic_DNA"/>
</dbReference>
<evidence type="ECO:0000313" key="4">
    <source>
        <dbReference type="Proteomes" id="UP000274920"/>
    </source>
</evidence>
<evidence type="ECO:0000313" key="3">
    <source>
        <dbReference type="EMBL" id="RRK30487.1"/>
    </source>
</evidence>
<dbReference type="PANTHER" id="PTHR38781">
    <property type="entry name" value="ANTITOXIN DINJ-RELATED"/>
    <property type="match status" value="1"/>
</dbReference>
<dbReference type="NCBIfam" id="TIGR02384">
    <property type="entry name" value="RelB_DinJ"/>
    <property type="match status" value="1"/>
</dbReference>
<proteinExistence type="inferred from homology"/>
<comment type="similarity">
    <text evidence="1">Belongs to the RelB/DinJ antitoxin family.</text>
</comment>
<dbReference type="GO" id="GO:0006351">
    <property type="term" value="P:DNA-templated transcription"/>
    <property type="evidence" value="ECO:0007669"/>
    <property type="project" value="TreeGrafter"/>
</dbReference>
<gene>
    <name evidence="3" type="ORF">EBB54_03160</name>
</gene>
<sequence>MANVSIRVDDTVKRRAENICSELGMSLSTATNLFYKKLISYGGIPFELKVDPFYSEENQKHLENVISNYQKGKTELVHKKITELEEMEG</sequence>
<dbReference type="InterPro" id="IPR013321">
    <property type="entry name" value="Arc_rbn_hlx_hlx"/>
</dbReference>
<organism evidence="3 4">
    <name type="scientific">Schaedlerella arabinosiphila</name>
    <dbReference type="NCBI Taxonomy" id="2044587"/>
    <lineage>
        <taxon>Bacteria</taxon>
        <taxon>Bacillati</taxon>
        <taxon>Bacillota</taxon>
        <taxon>Clostridia</taxon>
        <taxon>Lachnospirales</taxon>
        <taxon>Lachnospiraceae</taxon>
        <taxon>Schaedlerella</taxon>
    </lineage>
</organism>
<evidence type="ECO:0000256" key="1">
    <source>
        <dbReference type="ARBA" id="ARBA00010562"/>
    </source>
</evidence>
<dbReference type="GO" id="GO:0006355">
    <property type="term" value="P:regulation of DNA-templated transcription"/>
    <property type="evidence" value="ECO:0007669"/>
    <property type="project" value="InterPro"/>
</dbReference>
<keyword evidence="4" id="KW-1185">Reference proteome</keyword>
<dbReference type="Gene3D" id="1.10.1220.10">
    <property type="entry name" value="Met repressor-like"/>
    <property type="match status" value="1"/>
</dbReference>
<reference evidence="3" key="1">
    <citation type="submission" date="2018-10" db="EMBL/GenBank/DDBJ databases">
        <title>Schaedlerella arabinophila gen. nov. sp. nov., isolated from the mouse intestinal tract and comparative analysis with the genome of the closely related altered Schaedler flora strain ASF502.</title>
        <authorList>
            <person name="Miyake S."/>
            <person name="Soh M."/>
            <person name="Seedorf H."/>
        </authorList>
    </citation>
    <scope>NUCLEOTIDE SEQUENCE [LARGE SCALE GENOMIC DNA]</scope>
    <source>
        <strain evidence="3">DSM 106076</strain>
    </source>
</reference>